<comment type="caution">
    <text evidence="1">The sequence shown here is derived from an EMBL/GenBank/DDBJ whole genome shotgun (WGS) entry which is preliminary data.</text>
</comment>
<proteinExistence type="predicted"/>
<name>A0A5R9PD37_9GAMM</name>
<protein>
    <submittedName>
        <fullName evidence="1">Uncharacterized protein</fullName>
    </submittedName>
</protein>
<sequence>MNELLGARFDIEATPEIRWAKFRRSAMQRILAISLLLAGMTACQKNVKNDVAMGIILPPGAERMKIPDNEKFVMPSPLVDTLPNYPEELKSRNIRSVSTCGEIVINEKGSVEQVTPLYEIPECPEKEGEIDQAFVTAMISSMKGWKFTPPMVCTFPIGAQITDDCSGAGVLKNPIAIKLSFTFSFESESRRVSMFRRKNN</sequence>
<dbReference type="Gene3D" id="3.30.1150.10">
    <property type="match status" value="1"/>
</dbReference>
<gene>
    <name evidence="1" type="ORF">E5S66_13385</name>
</gene>
<evidence type="ECO:0000313" key="2">
    <source>
        <dbReference type="Proteomes" id="UP000308508"/>
    </source>
</evidence>
<dbReference type="RefSeq" id="WP_138350027.1">
    <property type="nucleotide sequence ID" value="NZ_SROY01000010.1"/>
</dbReference>
<accession>A0A5R9PD37</accession>
<dbReference type="AlphaFoldDB" id="A0A5R9PD37"/>
<reference evidence="1 2" key="1">
    <citation type="submission" date="2019-04" db="EMBL/GenBank/DDBJ databases">
        <authorList>
            <person name="Grouzdev D.S."/>
            <person name="Nazina T.N."/>
        </authorList>
    </citation>
    <scope>NUCLEOTIDE SEQUENCE [LARGE SCALE GENOMIC DNA]</scope>
    <source>
        <strain evidence="1 2">SHC 3-19</strain>
    </source>
</reference>
<dbReference type="Proteomes" id="UP000308508">
    <property type="component" value="Unassembled WGS sequence"/>
</dbReference>
<dbReference type="EMBL" id="SROY01000010">
    <property type="protein sequence ID" value="TLX20678.1"/>
    <property type="molecule type" value="Genomic_DNA"/>
</dbReference>
<keyword evidence="2" id="KW-1185">Reference proteome</keyword>
<organism evidence="1 2">
    <name type="scientific">Thermomonas fusca</name>
    <dbReference type="NCBI Taxonomy" id="215690"/>
    <lineage>
        <taxon>Bacteria</taxon>
        <taxon>Pseudomonadati</taxon>
        <taxon>Pseudomonadota</taxon>
        <taxon>Gammaproteobacteria</taxon>
        <taxon>Lysobacterales</taxon>
        <taxon>Lysobacteraceae</taxon>
        <taxon>Thermomonas</taxon>
    </lineage>
</organism>
<evidence type="ECO:0000313" key="1">
    <source>
        <dbReference type="EMBL" id="TLX20678.1"/>
    </source>
</evidence>